<reference evidence="2 3" key="1">
    <citation type="journal article" date="2022" name="bioRxiv">
        <title>Genomics of Preaxostyla Flagellates Illuminates Evolutionary Transitions and the Path Towards Mitochondrial Loss.</title>
        <authorList>
            <person name="Novak L.V.F."/>
            <person name="Treitli S.C."/>
            <person name="Pyrih J."/>
            <person name="Halakuc P."/>
            <person name="Pipaliya S.V."/>
            <person name="Vacek V."/>
            <person name="Brzon O."/>
            <person name="Soukal P."/>
            <person name="Eme L."/>
            <person name="Dacks J.B."/>
            <person name="Karnkowska A."/>
            <person name="Elias M."/>
            <person name="Hampl V."/>
        </authorList>
    </citation>
    <scope>NUCLEOTIDE SEQUENCE [LARGE SCALE GENOMIC DNA]</scope>
    <source>
        <strain evidence="2">NAU3</strain>
        <tissue evidence="2">Gut</tissue>
    </source>
</reference>
<gene>
    <name evidence="2" type="ORF">BLNAU_9606</name>
</gene>
<dbReference type="Proteomes" id="UP001281761">
    <property type="component" value="Unassembled WGS sequence"/>
</dbReference>
<protein>
    <submittedName>
        <fullName evidence="2">Uncharacterized protein</fullName>
    </submittedName>
</protein>
<sequence length="935" mass="106441">MSEQNSLSLQSIGSSSTECSKSDIVNLALSEEIPTESLGSHIQRFESGIESLSWTRLMEWFVEAAIGAELFRNEHPSAPPLSFENIRIDSSSTIVIAFPSSPDEPSISGSLSSDISTLCSFFLRIHRKLEHQNRLDIPLDPAHQDLVFARLMVALIEYLVASGDLIFLNSSPADHSQYFAECYHKLDRTDDLYVDRFLLHNLPISFYYFVLHSDRIHHSIPADHSFLRGDDIQYSDQLLEAVKKIKETHSLEIVRNAFNDWTEWVRMMEAIAKDATLVNALSFLQSRCLRATLLSLQTKHQHIVNPTQTEEHNKVDHPPFRTTGDPSTFSSTISTFTRILSDNSPLDNDTSSTTISTQTSLPSDHWSSNFQTVPPDQLVFHTDFLGRHSKKILSVIHLLLTRPRQSSFPWDSRPSFMSESDRDAHYQPFPRFIDENEKFDISLFDKTDDVKVVASLHRCLEVVQATKSAECIVNIDTFRTFLISGLHSSNFILQMQCHCLFSELGRFQPTVDDPRDSQFHGLREAFIDGTFWEKITLLHLWWTWLLTSDGDRPGQMMVESDFEFAAFLATDLSDTKLFDFACHFVDCLFLSQAVSMTLRWKLDFLLSFEKRHQMMSRLTNDQNPYSQQKRSDLFLSPLAITFGSLLSVFRGCDFTSALTEHITNISDPIPPHISVIVNAAFFLNHTSIDPKHRHSFVPMDLLFERFLRDEPEAFLISFTDMDLCAPRKFLFTPNVGLHSLLLRCPELNLNQLTLMCLMNLFTLVVRPDQATTRSDIGTLFGYYPPPRLLDTLLSSPHFVRADSAIWIGFLIVFSDYSNQTAPFGACSSLAKVFKMLSPFNQNPTQYELDLMWKAGEIVVSLHWFNIPAHFDSPLLCHLPSLAGAQRGVLQTLSSHSGIPSLAIPLTRRTFANQIDYFDSHSGVRNPLWFINPQPA</sequence>
<name>A0ABQ9XV71_9EUKA</name>
<evidence type="ECO:0000313" key="3">
    <source>
        <dbReference type="Proteomes" id="UP001281761"/>
    </source>
</evidence>
<accession>A0ABQ9XV71</accession>
<dbReference type="EMBL" id="JARBJD010000067">
    <property type="protein sequence ID" value="KAK2955378.1"/>
    <property type="molecule type" value="Genomic_DNA"/>
</dbReference>
<organism evidence="2 3">
    <name type="scientific">Blattamonas nauphoetae</name>
    <dbReference type="NCBI Taxonomy" id="2049346"/>
    <lineage>
        <taxon>Eukaryota</taxon>
        <taxon>Metamonada</taxon>
        <taxon>Preaxostyla</taxon>
        <taxon>Oxymonadida</taxon>
        <taxon>Blattamonas</taxon>
    </lineage>
</organism>
<feature type="compositionally biased region" description="Basic and acidic residues" evidence="1">
    <location>
        <begin position="309"/>
        <end position="319"/>
    </location>
</feature>
<proteinExistence type="predicted"/>
<evidence type="ECO:0000313" key="2">
    <source>
        <dbReference type="EMBL" id="KAK2955378.1"/>
    </source>
</evidence>
<comment type="caution">
    <text evidence="2">The sequence shown here is derived from an EMBL/GenBank/DDBJ whole genome shotgun (WGS) entry which is preliminary data.</text>
</comment>
<evidence type="ECO:0000256" key="1">
    <source>
        <dbReference type="SAM" id="MobiDB-lite"/>
    </source>
</evidence>
<feature type="region of interest" description="Disordered" evidence="1">
    <location>
        <begin position="307"/>
        <end position="327"/>
    </location>
</feature>
<keyword evidence="3" id="KW-1185">Reference proteome</keyword>